<name>A0A0A8YH83_ARUDO</name>
<dbReference type="AlphaFoldDB" id="A0A0A8YH83"/>
<protein>
    <submittedName>
        <fullName evidence="1">Uncharacterized protein</fullName>
    </submittedName>
</protein>
<evidence type="ECO:0000313" key="1">
    <source>
        <dbReference type="EMBL" id="JAD24755.1"/>
    </source>
</evidence>
<dbReference type="EMBL" id="GBRH01273140">
    <property type="protein sequence ID" value="JAD24755.1"/>
    <property type="molecule type" value="Transcribed_RNA"/>
</dbReference>
<organism evidence="1">
    <name type="scientific">Arundo donax</name>
    <name type="common">Giant reed</name>
    <name type="synonym">Donax arundinaceus</name>
    <dbReference type="NCBI Taxonomy" id="35708"/>
    <lineage>
        <taxon>Eukaryota</taxon>
        <taxon>Viridiplantae</taxon>
        <taxon>Streptophyta</taxon>
        <taxon>Embryophyta</taxon>
        <taxon>Tracheophyta</taxon>
        <taxon>Spermatophyta</taxon>
        <taxon>Magnoliopsida</taxon>
        <taxon>Liliopsida</taxon>
        <taxon>Poales</taxon>
        <taxon>Poaceae</taxon>
        <taxon>PACMAD clade</taxon>
        <taxon>Arundinoideae</taxon>
        <taxon>Arundineae</taxon>
        <taxon>Arundo</taxon>
    </lineage>
</organism>
<proteinExistence type="predicted"/>
<sequence>MYARYASYGILRLLFQTLVMSFFKSFA</sequence>
<reference evidence="1" key="1">
    <citation type="submission" date="2014-09" db="EMBL/GenBank/DDBJ databases">
        <authorList>
            <person name="Magalhaes I.L.F."/>
            <person name="Oliveira U."/>
            <person name="Santos F.R."/>
            <person name="Vidigal T.H.D.A."/>
            <person name="Brescovit A.D."/>
            <person name="Santos A.J."/>
        </authorList>
    </citation>
    <scope>NUCLEOTIDE SEQUENCE</scope>
    <source>
        <tissue evidence="1">Shoot tissue taken approximately 20 cm above the soil surface</tissue>
    </source>
</reference>
<accession>A0A0A8YH83</accession>
<reference evidence="1" key="2">
    <citation type="journal article" date="2015" name="Data Brief">
        <title>Shoot transcriptome of the giant reed, Arundo donax.</title>
        <authorList>
            <person name="Barrero R.A."/>
            <person name="Guerrero F.D."/>
            <person name="Moolhuijzen P."/>
            <person name="Goolsby J.A."/>
            <person name="Tidwell J."/>
            <person name="Bellgard S.E."/>
            <person name="Bellgard M.I."/>
        </authorList>
    </citation>
    <scope>NUCLEOTIDE SEQUENCE</scope>
    <source>
        <tissue evidence="1">Shoot tissue taken approximately 20 cm above the soil surface</tissue>
    </source>
</reference>